<dbReference type="GO" id="GO:0006427">
    <property type="term" value="P:histidyl-tRNA aminoacylation"/>
    <property type="evidence" value="ECO:0007669"/>
    <property type="project" value="UniProtKB-UniRule"/>
</dbReference>
<dbReference type="EC" id="6.1.1.21" evidence="10"/>
<feature type="domain" description="Aminoacyl-transfer RNA synthetases class-II family profile" evidence="12">
    <location>
        <begin position="1"/>
        <end position="330"/>
    </location>
</feature>
<evidence type="ECO:0000256" key="3">
    <source>
        <dbReference type="ARBA" id="ARBA00022490"/>
    </source>
</evidence>
<proteinExistence type="inferred from homology"/>
<comment type="similarity">
    <text evidence="1 10">Belongs to the class-II aminoacyl-tRNA synthetase family.</text>
</comment>
<dbReference type="PROSITE" id="PS50862">
    <property type="entry name" value="AA_TRNA_LIGASE_II"/>
    <property type="match status" value="1"/>
</dbReference>
<evidence type="ECO:0000256" key="10">
    <source>
        <dbReference type="HAMAP-Rule" id="MF_00127"/>
    </source>
</evidence>
<keyword evidence="8 10" id="KW-0030">Aminoacyl-tRNA synthetase</keyword>
<dbReference type="HAMAP" id="MF_00127">
    <property type="entry name" value="His_tRNA_synth"/>
    <property type="match status" value="1"/>
</dbReference>
<dbReference type="InterPro" id="IPR036621">
    <property type="entry name" value="Anticodon-bd_dom_sf"/>
</dbReference>
<comment type="subunit">
    <text evidence="2 10">Homodimer.</text>
</comment>
<dbReference type="GO" id="GO:0004821">
    <property type="term" value="F:histidine-tRNA ligase activity"/>
    <property type="evidence" value="ECO:0007669"/>
    <property type="project" value="UniProtKB-UniRule"/>
</dbReference>
<comment type="subcellular location">
    <subcellularLocation>
        <location evidence="10">Cytoplasm</location>
    </subcellularLocation>
</comment>
<evidence type="ECO:0000259" key="12">
    <source>
        <dbReference type="PROSITE" id="PS50862"/>
    </source>
</evidence>
<dbReference type="InterPro" id="IPR004516">
    <property type="entry name" value="HisRS/HisZ"/>
</dbReference>
<evidence type="ECO:0000256" key="4">
    <source>
        <dbReference type="ARBA" id="ARBA00022598"/>
    </source>
</evidence>
<evidence type="ECO:0000313" key="13">
    <source>
        <dbReference type="EMBL" id="ADI17052.1"/>
    </source>
</evidence>
<feature type="binding site" evidence="11">
    <location>
        <position position="259"/>
    </location>
    <ligand>
        <name>L-histidine</name>
        <dbReference type="ChEBI" id="CHEBI:57595"/>
    </ligand>
</feature>
<dbReference type="EMBL" id="GU474853">
    <property type="protein sequence ID" value="ADI17052.1"/>
    <property type="molecule type" value="Genomic_DNA"/>
</dbReference>
<dbReference type="Gene3D" id="3.40.50.800">
    <property type="entry name" value="Anticodon-binding domain"/>
    <property type="match status" value="1"/>
</dbReference>
<keyword evidence="7 10" id="KW-0648">Protein biosynthesis</keyword>
<evidence type="ECO:0000256" key="5">
    <source>
        <dbReference type="ARBA" id="ARBA00022741"/>
    </source>
</evidence>
<dbReference type="Pfam" id="PF03129">
    <property type="entry name" value="HGTP_anticodon"/>
    <property type="match status" value="1"/>
</dbReference>
<organism evidence="13">
    <name type="scientific">uncultured alpha proteobacterium HF0010_30A23</name>
    <dbReference type="NCBI Taxonomy" id="710802"/>
    <lineage>
        <taxon>Bacteria</taxon>
        <taxon>Pseudomonadati</taxon>
        <taxon>Pseudomonadota</taxon>
        <taxon>Alphaproteobacteria</taxon>
        <taxon>environmental samples</taxon>
    </lineage>
</organism>
<comment type="catalytic activity">
    <reaction evidence="9 10">
        <text>tRNA(His) + L-histidine + ATP = L-histidyl-tRNA(His) + AMP + diphosphate + H(+)</text>
        <dbReference type="Rhea" id="RHEA:17313"/>
        <dbReference type="Rhea" id="RHEA-COMP:9665"/>
        <dbReference type="Rhea" id="RHEA-COMP:9689"/>
        <dbReference type="ChEBI" id="CHEBI:15378"/>
        <dbReference type="ChEBI" id="CHEBI:30616"/>
        <dbReference type="ChEBI" id="CHEBI:33019"/>
        <dbReference type="ChEBI" id="CHEBI:57595"/>
        <dbReference type="ChEBI" id="CHEBI:78442"/>
        <dbReference type="ChEBI" id="CHEBI:78527"/>
        <dbReference type="ChEBI" id="CHEBI:456215"/>
        <dbReference type="EC" id="6.1.1.21"/>
    </reaction>
</comment>
<sequence>MAKQLQPVKGTRDLYGAEGRAQRHVVDTADAVSRAYGYDRMETPMFEQVEVFNRPLGESSDVVTKEMFDFQTKGGDHVVLRPENTAGVVRSVISNGLTHDLPGRYFYAGPMFRYERPQAGRYRQFTQIGVELIGPEQPTADVDVIACGWQILANLGLTDHITVHLNTLGDTESRNAYRTELVAYFSDHREHLSEDSLARLAKNPLRILDSKDEGDRALLPGAPKFVDHLNALSQEHYAAVKAGLDNLGLPYRHDDNLVRGFDYYCHTAFEFITEQLGAQGTVLGGGRYDGLSKLLGGPQMAGVGWAAGVDRLAMLLGEAPGEPAPLAFVPLGEQAEVVAQRLVYELRARGVRVDMNYSGNMKKRLTRANKVGAQRTVILGEDELNAGIALVRDMEGGEQREVALSSLVEDLSA</sequence>
<dbReference type="Gene3D" id="3.30.930.10">
    <property type="entry name" value="Bira Bifunctional Protein, Domain 2"/>
    <property type="match status" value="1"/>
</dbReference>
<evidence type="ECO:0000256" key="2">
    <source>
        <dbReference type="ARBA" id="ARBA00011738"/>
    </source>
</evidence>
<dbReference type="NCBIfam" id="TIGR00442">
    <property type="entry name" value="hisS"/>
    <property type="match status" value="1"/>
</dbReference>
<dbReference type="GO" id="GO:0005737">
    <property type="term" value="C:cytoplasm"/>
    <property type="evidence" value="ECO:0007669"/>
    <property type="project" value="UniProtKB-SubCell"/>
</dbReference>
<feature type="binding site" evidence="11">
    <location>
        <position position="127"/>
    </location>
    <ligand>
        <name>L-histidine</name>
        <dbReference type="ChEBI" id="CHEBI:57595"/>
    </ligand>
</feature>
<dbReference type="PIRSF" id="PIRSF001549">
    <property type="entry name" value="His-tRNA_synth"/>
    <property type="match status" value="1"/>
</dbReference>
<dbReference type="SUPFAM" id="SSF52954">
    <property type="entry name" value="Class II aaRS ABD-related"/>
    <property type="match status" value="1"/>
</dbReference>
<dbReference type="InterPro" id="IPR045864">
    <property type="entry name" value="aa-tRNA-synth_II/BPL/LPL"/>
</dbReference>
<dbReference type="InterPro" id="IPR041715">
    <property type="entry name" value="HisRS-like_core"/>
</dbReference>
<keyword evidence="5 10" id="KW-0547">Nucleotide-binding</keyword>
<dbReference type="InterPro" id="IPR004154">
    <property type="entry name" value="Anticodon-bd"/>
</dbReference>
<evidence type="ECO:0000256" key="7">
    <source>
        <dbReference type="ARBA" id="ARBA00022917"/>
    </source>
</evidence>
<accession>E0XRL1</accession>
<evidence type="ECO:0000256" key="1">
    <source>
        <dbReference type="ARBA" id="ARBA00008226"/>
    </source>
</evidence>
<protein>
    <recommendedName>
        <fullName evidence="10">Histidine--tRNA ligase</fullName>
        <ecNumber evidence="10">6.1.1.21</ecNumber>
    </recommendedName>
    <alternativeName>
        <fullName evidence="10">Histidyl-tRNA synthetase</fullName>
        <shortName evidence="10">HisRS</shortName>
    </alternativeName>
</protein>
<dbReference type="CDD" id="cd00773">
    <property type="entry name" value="HisRS-like_core"/>
    <property type="match status" value="1"/>
</dbReference>
<keyword evidence="4 10" id="KW-0436">Ligase</keyword>
<dbReference type="AlphaFoldDB" id="E0XRL1"/>
<dbReference type="Pfam" id="PF13393">
    <property type="entry name" value="tRNA-synt_His"/>
    <property type="match status" value="1"/>
</dbReference>
<dbReference type="CDD" id="cd00859">
    <property type="entry name" value="HisRS_anticodon"/>
    <property type="match status" value="1"/>
</dbReference>
<evidence type="ECO:0000256" key="11">
    <source>
        <dbReference type="PIRSR" id="PIRSR001549-1"/>
    </source>
</evidence>
<feature type="binding site" evidence="11">
    <location>
        <begin position="83"/>
        <end position="85"/>
    </location>
    <ligand>
        <name>L-histidine</name>
        <dbReference type="ChEBI" id="CHEBI:57595"/>
    </ligand>
</feature>
<feature type="binding site" evidence="11">
    <location>
        <position position="131"/>
    </location>
    <ligand>
        <name>L-histidine</name>
        <dbReference type="ChEBI" id="CHEBI:57595"/>
    </ligand>
</feature>
<feature type="binding site" evidence="11">
    <location>
        <begin position="263"/>
        <end position="264"/>
    </location>
    <ligand>
        <name>L-histidine</name>
        <dbReference type="ChEBI" id="CHEBI:57595"/>
    </ligand>
</feature>
<dbReference type="InterPro" id="IPR006195">
    <property type="entry name" value="aa-tRNA-synth_II"/>
</dbReference>
<dbReference type="PANTHER" id="PTHR43707:SF1">
    <property type="entry name" value="HISTIDINE--TRNA LIGASE, MITOCHONDRIAL-RELATED"/>
    <property type="match status" value="1"/>
</dbReference>
<keyword evidence="6 10" id="KW-0067">ATP-binding</keyword>
<dbReference type="SUPFAM" id="SSF55681">
    <property type="entry name" value="Class II aaRS and biotin synthetases"/>
    <property type="match status" value="1"/>
</dbReference>
<reference evidence="13" key="1">
    <citation type="journal article" date="2011" name="Environ. Microbiol.">
        <title>Time-series analyses of Monterey Bay coastal microbial picoplankton using a 'genome proxy' microarray.</title>
        <authorList>
            <person name="Rich V.I."/>
            <person name="Pham V.D."/>
            <person name="Eppley J."/>
            <person name="Shi Y."/>
            <person name="DeLong E.F."/>
        </authorList>
    </citation>
    <scope>NUCLEOTIDE SEQUENCE</scope>
</reference>
<name>E0XRL1_9PROT</name>
<feature type="binding site" evidence="11">
    <location>
        <position position="113"/>
    </location>
    <ligand>
        <name>L-histidine</name>
        <dbReference type="ChEBI" id="CHEBI:57595"/>
    </ligand>
</feature>
<dbReference type="InterPro" id="IPR033656">
    <property type="entry name" value="HisRS_anticodon"/>
</dbReference>
<keyword evidence="3 10" id="KW-0963">Cytoplasm</keyword>
<dbReference type="InterPro" id="IPR015807">
    <property type="entry name" value="His-tRNA-ligase"/>
</dbReference>
<evidence type="ECO:0000256" key="6">
    <source>
        <dbReference type="ARBA" id="ARBA00022840"/>
    </source>
</evidence>
<gene>
    <name evidence="10" type="primary">hisS</name>
</gene>
<evidence type="ECO:0000256" key="8">
    <source>
        <dbReference type="ARBA" id="ARBA00023146"/>
    </source>
</evidence>
<dbReference type="GO" id="GO:0005524">
    <property type="term" value="F:ATP binding"/>
    <property type="evidence" value="ECO:0007669"/>
    <property type="project" value="UniProtKB-UniRule"/>
</dbReference>
<dbReference type="PANTHER" id="PTHR43707">
    <property type="entry name" value="HISTIDYL-TRNA SYNTHETASE"/>
    <property type="match status" value="1"/>
</dbReference>
<evidence type="ECO:0000256" key="9">
    <source>
        <dbReference type="ARBA" id="ARBA00047639"/>
    </source>
</evidence>